<feature type="compositionally biased region" description="Basic and acidic residues" evidence="1">
    <location>
        <begin position="125"/>
        <end position="135"/>
    </location>
</feature>
<dbReference type="OrthoDB" id="95278at2"/>
<dbReference type="Pfam" id="PF07997">
    <property type="entry name" value="DUF1694"/>
    <property type="match status" value="1"/>
</dbReference>
<proteinExistence type="predicted"/>
<sequence length="150" mass="17062">MSKKTVDDYLQEGIHGAKEIKTEERREFLGSLRERVVVALGQKTVFENKIPSAFEDILKNNTGAVLYLNGHIDYSYLSKYVKLAESHKIQFKIVLNKDYNSPHGAVLAYGYAINKEDISLPDPTKNTEKKNEKEPTGGGFSFFKKLFKKD</sequence>
<keyword evidence="3" id="KW-1185">Reference proteome</keyword>
<protein>
    <submittedName>
        <fullName evidence="2">DUF1694 domain-containing protein</fullName>
    </submittedName>
</protein>
<feature type="region of interest" description="Disordered" evidence="1">
    <location>
        <begin position="120"/>
        <end position="141"/>
    </location>
</feature>
<name>A0A2S7N530_9BACI</name>
<dbReference type="Proteomes" id="UP000239663">
    <property type="component" value="Unassembled WGS sequence"/>
</dbReference>
<dbReference type="InterPro" id="IPR029064">
    <property type="entry name" value="Ribosomal_eL30-like_sf"/>
</dbReference>
<dbReference type="AlphaFoldDB" id="A0A2S7N530"/>
<evidence type="ECO:0000256" key="1">
    <source>
        <dbReference type="SAM" id="MobiDB-lite"/>
    </source>
</evidence>
<organism evidence="2 3">
    <name type="scientific">Pradoshia eiseniae</name>
    <dbReference type="NCBI Taxonomy" id="2064768"/>
    <lineage>
        <taxon>Bacteria</taxon>
        <taxon>Bacillati</taxon>
        <taxon>Bacillota</taxon>
        <taxon>Bacilli</taxon>
        <taxon>Bacillales</taxon>
        <taxon>Bacillaceae</taxon>
        <taxon>Pradoshia</taxon>
    </lineage>
</organism>
<evidence type="ECO:0000313" key="3">
    <source>
        <dbReference type="Proteomes" id="UP000239663"/>
    </source>
</evidence>
<dbReference type="InterPro" id="IPR012543">
    <property type="entry name" value="DUF1694"/>
</dbReference>
<comment type="caution">
    <text evidence="2">The sequence shown here is derived from an EMBL/GenBank/DDBJ whole genome shotgun (WGS) entry which is preliminary data.</text>
</comment>
<accession>A0A2S7N530</accession>
<dbReference type="PIRSF" id="PIRSF034303">
    <property type="entry name" value="DUF1694"/>
    <property type="match status" value="1"/>
</dbReference>
<dbReference type="Gene3D" id="3.30.1330.30">
    <property type="match status" value="1"/>
</dbReference>
<gene>
    <name evidence="2" type="ORF">CYL18_04475</name>
</gene>
<dbReference type="SUPFAM" id="SSF160515">
    <property type="entry name" value="YueI-like"/>
    <property type="match status" value="1"/>
</dbReference>
<evidence type="ECO:0000313" key="2">
    <source>
        <dbReference type="EMBL" id="PQD97134.1"/>
    </source>
</evidence>
<dbReference type="RefSeq" id="WP_104848229.1">
    <property type="nucleotide sequence ID" value="NZ_PKOZ01000001.1"/>
</dbReference>
<reference evidence="2 3" key="1">
    <citation type="submission" date="2017-12" db="EMBL/GenBank/DDBJ databases">
        <title>Taxonomic description and draft genome of Pradoshia cofamensis Gen. nov., sp. nov., a thermotolerant bacillale isolated from anterior gut of earthworm Eisenia fetida.</title>
        <authorList>
            <person name="Saha T."/>
            <person name="Chakraborty R."/>
        </authorList>
    </citation>
    <scope>NUCLEOTIDE SEQUENCE [LARGE SCALE GENOMIC DNA]</scope>
    <source>
        <strain evidence="2 3">EAG3</strain>
    </source>
</reference>
<dbReference type="EMBL" id="PKOZ01000001">
    <property type="protein sequence ID" value="PQD97134.1"/>
    <property type="molecule type" value="Genomic_DNA"/>
</dbReference>